<dbReference type="STRING" id="1658174.A0A1J9R9D1"/>
<comment type="caution">
    <text evidence="2">The sequence shown here is derived from an EMBL/GenBank/DDBJ whole genome shotgun (WGS) entry which is preliminary data.</text>
</comment>
<feature type="compositionally biased region" description="Basic and acidic residues" evidence="1">
    <location>
        <begin position="154"/>
        <end position="179"/>
    </location>
</feature>
<gene>
    <name evidence="2" type="ORF">ACJ73_03503</name>
</gene>
<dbReference type="Proteomes" id="UP000242791">
    <property type="component" value="Unassembled WGS sequence"/>
</dbReference>
<accession>A0A1J9R9D1</accession>
<feature type="compositionally biased region" description="Basic and acidic residues" evidence="1">
    <location>
        <begin position="192"/>
        <end position="209"/>
    </location>
</feature>
<feature type="compositionally biased region" description="Basic and acidic residues" evidence="1">
    <location>
        <begin position="121"/>
        <end position="146"/>
    </location>
</feature>
<keyword evidence="3" id="KW-1185">Reference proteome</keyword>
<protein>
    <submittedName>
        <fullName evidence="2">Uncharacterized protein</fullName>
    </submittedName>
</protein>
<sequence>MSTFRSSQMQFRPFLFMGHLHTDGVQMSERITTLFVRRCVYFAFFGKPSPRSSNELHSEPPADEPLFVPEDTPMEETRPSAERAEQERLCIESEERAAVELAAEQERLRREAEVRATAELAEQDRQRREAEDRAAAEQARLQREAEREAEELAEQERIHGEMEERAEEEQAKHMERLRSQQEPCAAEDYPEEVDRERVARAAQNKHPEQDVSAPMENASKRVTQLDLRSLLGQRP</sequence>
<evidence type="ECO:0000256" key="1">
    <source>
        <dbReference type="SAM" id="MobiDB-lite"/>
    </source>
</evidence>
<reference evidence="2 3" key="1">
    <citation type="submission" date="2015-08" db="EMBL/GenBank/DDBJ databases">
        <title>Emmonsia species relationships and genome sequence.</title>
        <authorList>
            <person name="Cuomo C.A."/>
            <person name="Schwartz I.S."/>
            <person name="Kenyon C."/>
            <person name="De Hoog G.S."/>
            <person name="Govender N.P."/>
            <person name="Botha A."/>
            <person name="Moreno L."/>
            <person name="De Vries M."/>
            <person name="Munoz J.F."/>
            <person name="Stielow J.B."/>
        </authorList>
    </citation>
    <scope>NUCLEOTIDE SEQUENCE [LARGE SCALE GENOMIC DNA]</scope>
    <source>
        <strain evidence="2 3">EI222</strain>
    </source>
</reference>
<dbReference type="Pfam" id="PF12520">
    <property type="entry name" value="DUF3723"/>
    <property type="match status" value="1"/>
</dbReference>
<evidence type="ECO:0000313" key="3">
    <source>
        <dbReference type="Proteomes" id="UP000242791"/>
    </source>
</evidence>
<name>A0A1J9R9D1_9EURO</name>
<feature type="region of interest" description="Disordered" evidence="1">
    <location>
        <begin position="50"/>
        <end position="88"/>
    </location>
</feature>
<dbReference type="InterPro" id="IPR022198">
    <property type="entry name" value="DUF3723"/>
</dbReference>
<dbReference type="AlphaFoldDB" id="A0A1J9R9D1"/>
<dbReference type="VEuPathDB" id="FungiDB:ACJ73_03503"/>
<dbReference type="OrthoDB" id="4369850at2759"/>
<feature type="compositionally biased region" description="Basic and acidic residues" evidence="1">
    <location>
        <begin position="75"/>
        <end position="88"/>
    </location>
</feature>
<proteinExistence type="predicted"/>
<feature type="region of interest" description="Disordered" evidence="1">
    <location>
        <begin position="121"/>
        <end position="235"/>
    </location>
</feature>
<organism evidence="2 3">
    <name type="scientific">Blastomyces percursus</name>
    <dbReference type="NCBI Taxonomy" id="1658174"/>
    <lineage>
        <taxon>Eukaryota</taxon>
        <taxon>Fungi</taxon>
        <taxon>Dikarya</taxon>
        <taxon>Ascomycota</taxon>
        <taxon>Pezizomycotina</taxon>
        <taxon>Eurotiomycetes</taxon>
        <taxon>Eurotiomycetidae</taxon>
        <taxon>Onygenales</taxon>
        <taxon>Ajellomycetaceae</taxon>
        <taxon>Blastomyces</taxon>
    </lineage>
</organism>
<evidence type="ECO:0000313" key="2">
    <source>
        <dbReference type="EMBL" id="OJD25135.1"/>
    </source>
</evidence>
<dbReference type="EMBL" id="LGTZ01000426">
    <property type="protein sequence ID" value="OJD25135.1"/>
    <property type="molecule type" value="Genomic_DNA"/>
</dbReference>